<proteinExistence type="predicted"/>
<keyword evidence="2" id="KW-0472">Membrane</keyword>
<feature type="transmembrane region" description="Helical" evidence="2">
    <location>
        <begin position="79"/>
        <end position="95"/>
    </location>
</feature>
<protein>
    <recommendedName>
        <fullName evidence="5">PXA domain-containing protein</fullName>
    </recommendedName>
</protein>
<feature type="region of interest" description="Disordered" evidence="1">
    <location>
        <begin position="411"/>
        <end position="496"/>
    </location>
</feature>
<evidence type="ECO:0000256" key="2">
    <source>
        <dbReference type="SAM" id="Phobius"/>
    </source>
</evidence>
<evidence type="ECO:0000313" key="4">
    <source>
        <dbReference type="Proteomes" id="UP001383192"/>
    </source>
</evidence>
<sequence>MAVRSWLILVAAVIAIAVFFILAPVVTLLHLLVSCLRDLKGIMSDLKVVLISILSVLLVLTNQERIAKMHAKFSGFKKWIYAQILFFASYFPLATSSSHGPPSAQYALLTRANLIMELQKLLKRTKDEVAALDLHYLNLSLLGSRHETRNDQARKREWADRIRTQLSPFFHDVLHKISAAIGEHMASLLPALYDGDQVPWDVVSGIIVAHGLVSSPLKRAFDRAVADFKDSISEGLPINTDGAIVEDWIEHNFKPELVKLFEAVLGQSGVRSNVTPSVPARKSEDSDVTLSGIATQSLANDSDKTTASAHSSEPSGSANFPRRNKQSSLRRKSDNRQGSSHSRLGSLRSSTNKGKDRELDPMMHLPSTSVFGFPVSSQAEQRALDADGSGQHASSPVWRYSSPVVPIVPESPERVSPSPVKVGSSAPILGEGLSEDVSERSGPHEAHTEEVDPGLRTPRNSTGLDTTNRVSGPRAVQFRGLPAINEAHDEDGDEIY</sequence>
<feature type="transmembrane region" description="Helical" evidence="2">
    <location>
        <begin position="7"/>
        <end position="33"/>
    </location>
</feature>
<evidence type="ECO:0008006" key="5">
    <source>
        <dbReference type="Google" id="ProtNLM"/>
    </source>
</evidence>
<dbReference type="AlphaFoldDB" id="A0AAW0BCA9"/>
<feature type="compositionally biased region" description="Low complexity" evidence="1">
    <location>
        <begin position="338"/>
        <end position="350"/>
    </location>
</feature>
<keyword evidence="2" id="KW-0812">Transmembrane</keyword>
<feature type="compositionally biased region" description="Basic and acidic residues" evidence="1">
    <location>
        <begin position="437"/>
        <end position="450"/>
    </location>
</feature>
<organism evidence="3 4">
    <name type="scientific">Paramarasmius palmivorus</name>
    <dbReference type="NCBI Taxonomy" id="297713"/>
    <lineage>
        <taxon>Eukaryota</taxon>
        <taxon>Fungi</taxon>
        <taxon>Dikarya</taxon>
        <taxon>Basidiomycota</taxon>
        <taxon>Agaricomycotina</taxon>
        <taxon>Agaricomycetes</taxon>
        <taxon>Agaricomycetidae</taxon>
        <taxon>Agaricales</taxon>
        <taxon>Marasmiineae</taxon>
        <taxon>Marasmiaceae</taxon>
        <taxon>Paramarasmius</taxon>
    </lineage>
</organism>
<gene>
    <name evidence="3" type="ORF">VNI00_016753</name>
</gene>
<accession>A0AAW0BCA9</accession>
<dbReference type="Proteomes" id="UP001383192">
    <property type="component" value="Unassembled WGS sequence"/>
</dbReference>
<comment type="caution">
    <text evidence="3">The sequence shown here is derived from an EMBL/GenBank/DDBJ whole genome shotgun (WGS) entry which is preliminary data.</text>
</comment>
<feature type="region of interest" description="Disordered" evidence="1">
    <location>
        <begin position="272"/>
        <end position="370"/>
    </location>
</feature>
<keyword evidence="2" id="KW-1133">Transmembrane helix</keyword>
<dbReference type="PROSITE" id="PS51257">
    <property type="entry name" value="PROKAR_LIPOPROTEIN"/>
    <property type="match status" value="1"/>
</dbReference>
<dbReference type="EMBL" id="JAYKXP010000139">
    <property type="protein sequence ID" value="KAK7023447.1"/>
    <property type="molecule type" value="Genomic_DNA"/>
</dbReference>
<keyword evidence="4" id="KW-1185">Reference proteome</keyword>
<evidence type="ECO:0000256" key="1">
    <source>
        <dbReference type="SAM" id="MobiDB-lite"/>
    </source>
</evidence>
<feature type="transmembrane region" description="Helical" evidence="2">
    <location>
        <begin position="39"/>
        <end position="59"/>
    </location>
</feature>
<feature type="compositionally biased region" description="Polar residues" evidence="1">
    <location>
        <begin position="458"/>
        <end position="470"/>
    </location>
</feature>
<name>A0AAW0BCA9_9AGAR</name>
<feature type="compositionally biased region" description="Polar residues" evidence="1">
    <location>
        <begin position="288"/>
        <end position="318"/>
    </location>
</feature>
<evidence type="ECO:0000313" key="3">
    <source>
        <dbReference type="EMBL" id="KAK7023447.1"/>
    </source>
</evidence>
<feature type="compositionally biased region" description="Low complexity" evidence="1">
    <location>
        <begin position="411"/>
        <end position="422"/>
    </location>
</feature>
<reference evidence="3 4" key="1">
    <citation type="submission" date="2024-01" db="EMBL/GenBank/DDBJ databases">
        <title>A draft genome for a cacao thread blight-causing isolate of Paramarasmius palmivorus.</title>
        <authorList>
            <person name="Baruah I.K."/>
            <person name="Bukari Y."/>
            <person name="Amoako-Attah I."/>
            <person name="Meinhardt L.W."/>
            <person name="Bailey B.A."/>
            <person name="Cohen S.P."/>
        </authorList>
    </citation>
    <scope>NUCLEOTIDE SEQUENCE [LARGE SCALE GENOMIC DNA]</scope>
    <source>
        <strain evidence="3 4">GH-12</strain>
    </source>
</reference>